<dbReference type="Pfam" id="PF13560">
    <property type="entry name" value="HTH_31"/>
    <property type="match status" value="1"/>
</dbReference>
<dbReference type="RefSeq" id="WP_114453569.1">
    <property type="nucleotide sequence ID" value="NZ_QPJC01000008.1"/>
</dbReference>
<dbReference type="EMBL" id="QPJC01000008">
    <property type="protein sequence ID" value="RCW42752.1"/>
    <property type="molecule type" value="Genomic_DNA"/>
</dbReference>
<keyword evidence="4" id="KW-1185">Reference proteome</keyword>
<protein>
    <submittedName>
        <fullName evidence="3">Helix-turn-helix protein</fullName>
    </submittedName>
</protein>
<dbReference type="Proteomes" id="UP000253495">
    <property type="component" value="Unassembled WGS sequence"/>
</dbReference>
<feature type="domain" description="DUF5753" evidence="2">
    <location>
        <begin position="115"/>
        <end position="293"/>
    </location>
</feature>
<feature type="region of interest" description="Disordered" evidence="1">
    <location>
        <begin position="1"/>
        <end position="20"/>
    </location>
</feature>
<dbReference type="OrthoDB" id="4285266at2"/>
<sequence length="299" mass="33927">MATDGPSDSVCDGRAAAHSGGPTARRIVLGAQLRRLREAAEISRADAGYSIRASGSKISRLELGRVSFKERDVSDLLTMYGVTDAGERERFLDMVQRSNEPGWWHRYTDLMPEWFQDYVGLEESVSRIQTYELQFVPGLMQTQDYARAVASHGRPEFADEDVERRVTLRMQRQKLLSRPDAPRLWAVIDESVLHRPIGGNRVMRAQIDHLLEITKLPHVTLQVVPYRLSGYAAEGAFSMLRFAEPELPDLVYIEHLSGALYLEKLEEVELYGRVLDRLAVDAETPDNTRQVLSKMRAEL</sequence>
<evidence type="ECO:0000259" key="2">
    <source>
        <dbReference type="Pfam" id="PF19054"/>
    </source>
</evidence>
<evidence type="ECO:0000256" key="1">
    <source>
        <dbReference type="SAM" id="MobiDB-lite"/>
    </source>
</evidence>
<dbReference type="CDD" id="cd00093">
    <property type="entry name" value="HTH_XRE"/>
    <property type="match status" value="1"/>
</dbReference>
<organism evidence="3 4">
    <name type="scientific">Halopolyspora algeriensis</name>
    <dbReference type="NCBI Taxonomy" id="1500506"/>
    <lineage>
        <taxon>Bacteria</taxon>
        <taxon>Bacillati</taxon>
        <taxon>Actinomycetota</taxon>
        <taxon>Actinomycetes</taxon>
        <taxon>Actinomycetes incertae sedis</taxon>
        <taxon>Halopolyspora</taxon>
    </lineage>
</organism>
<dbReference type="Pfam" id="PF19054">
    <property type="entry name" value="DUF5753"/>
    <property type="match status" value="1"/>
</dbReference>
<evidence type="ECO:0000313" key="4">
    <source>
        <dbReference type="Proteomes" id="UP000253495"/>
    </source>
</evidence>
<accession>A0A368VPF1</accession>
<dbReference type="InterPro" id="IPR043917">
    <property type="entry name" value="DUF5753"/>
</dbReference>
<evidence type="ECO:0000313" key="3">
    <source>
        <dbReference type="EMBL" id="RCW42752.1"/>
    </source>
</evidence>
<gene>
    <name evidence="3" type="ORF">DFQ14_1087</name>
</gene>
<reference evidence="3 4" key="1">
    <citation type="submission" date="2018-07" db="EMBL/GenBank/DDBJ databases">
        <title>Genomic Encyclopedia of Type Strains, Phase III (KMG-III): the genomes of soil and plant-associated and newly described type strains.</title>
        <authorList>
            <person name="Whitman W."/>
        </authorList>
    </citation>
    <scope>NUCLEOTIDE SEQUENCE [LARGE SCALE GENOMIC DNA]</scope>
    <source>
        <strain evidence="3 4">CECT 8575</strain>
    </source>
</reference>
<proteinExistence type="predicted"/>
<dbReference type="InterPro" id="IPR001387">
    <property type="entry name" value="Cro/C1-type_HTH"/>
</dbReference>
<comment type="caution">
    <text evidence="3">The sequence shown here is derived from an EMBL/GenBank/DDBJ whole genome shotgun (WGS) entry which is preliminary data.</text>
</comment>
<dbReference type="AlphaFoldDB" id="A0A368VPF1"/>
<name>A0A368VPF1_9ACTN</name>